<sequence length="434" mass="47768">MFRNLLNGRIDRRRFLQSSATLAAGAAVGSHFSTKASAQGGKVVKIGFLAPLTGPVAAWGKPGLDGCSIWAEWVNSEGVEIGGERYTIEFVSYDDEYDPTKARTGATQLILEDEVKFIMMLGGDPWPAVQPVAERTGMLVSTLLPSDLSPETTTLIAPAEVHPIYNVTGVEWLAQNKPDLKTAVICAQDDALGLPSVATYLAAFEAAGIEVLEAPQLFDPATTDFAPVVTKLIAKNPQIVCLDTCYADYVHPICEQLFQQGYKGQIISCTADFYDKIIEKTSKEFMEGFVFQFPDFDDPALNGENINFRRPNEFYEEYSRRFPGEWGAVSWEYASVMDLWLDAAKKAGSVEPEDVLAAMKEGGVGKHAFGEAEWWGEDLFGIDNALVGEWPVVVIEDGKAVIKGFGNIPAWYNQHRDLLIKSMEALGQMYYQRG</sequence>
<dbReference type="Pfam" id="PF13458">
    <property type="entry name" value="Peripla_BP_6"/>
    <property type="match status" value="1"/>
</dbReference>
<dbReference type="CDD" id="cd06336">
    <property type="entry name" value="PBP1_ABC_ligand_binding-like"/>
    <property type="match status" value="1"/>
</dbReference>
<dbReference type="Proteomes" id="UP000017819">
    <property type="component" value="Unassembled WGS sequence"/>
</dbReference>
<dbReference type="Gene3D" id="3.40.50.2300">
    <property type="match status" value="2"/>
</dbReference>
<dbReference type="PANTHER" id="PTHR30483:SF6">
    <property type="entry name" value="PERIPLASMIC BINDING PROTEIN OF ABC TRANSPORTER FOR NATURAL AMINO ACIDS"/>
    <property type="match status" value="1"/>
</dbReference>
<dbReference type="eggNOG" id="COG0683">
    <property type="taxonomic scope" value="Bacteria"/>
</dbReference>
<comment type="caution">
    <text evidence="5">The sequence shown here is derived from an EMBL/GenBank/DDBJ whole genome shotgun (WGS) entry which is preliminary data.</text>
</comment>
<evidence type="ECO:0000256" key="3">
    <source>
        <dbReference type="ARBA" id="ARBA00022970"/>
    </source>
</evidence>
<dbReference type="PATRIC" id="fig|631454.5.peg.1500"/>
<proteinExistence type="inferred from homology"/>
<gene>
    <name evidence="5" type="ORF">N177_1518</name>
</gene>
<reference evidence="5 6" key="1">
    <citation type="journal article" date="2014" name="Genome Announc.">
        <title>Draft Genome Sequence of Lutibaculum baratangense Strain AMV1T, Isolated from a Mud Volcano in Andamans, India.</title>
        <authorList>
            <person name="Singh A."/>
            <person name="Sreenivas A."/>
            <person name="Sathyanarayana Reddy G."/>
            <person name="Pinnaka A.K."/>
            <person name="Shivaji S."/>
        </authorList>
    </citation>
    <scope>NUCLEOTIDE SEQUENCE [LARGE SCALE GENOMIC DNA]</scope>
    <source>
        <strain evidence="5 6">AMV1</strain>
    </source>
</reference>
<keyword evidence="6" id="KW-1185">Reference proteome</keyword>
<keyword evidence="2" id="KW-0732">Signal</keyword>
<dbReference type="GO" id="GO:0006865">
    <property type="term" value="P:amino acid transport"/>
    <property type="evidence" value="ECO:0007669"/>
    <property type="project" value="UniProtKB-KW"/>
</dbReference>
<keyword evidence="3" id="KW-0029">Amino-acid transport</keyword>
<accession>V4RRB3</accession>
<name>V4RRB3_9HYPH</name>
<keyword evidence="3" id="KW-0813">Transport</keyword>
<dbReference type="AlphaFoldDB" id="V4RRB3"/>
<dbReference type="PROSITE" id="PS51318">
    <property type="entry name" value="TAT"/>
    <property type="match status" value="1"/>
</dbReference>
<dbReference type="SUPFAM" id="SSF53822">
    <property type="entry name" value="Periplasmic binding protein-like I"/>
    <property type="match status" value="1"/>
</dbReference>
<feature type="domain" description="Leucine-binding protein" evidence="4">
    <location>
        <begin position="44"/>
        <end position="390"/>
    </location>
</feature>
<evidence type="ECO:0000313" key="6">
    <source>
        <dbReference type="Proteomes" id="UP000017819"/>
    </source>
</evidence>
<dbReference type="EMBL" id="AWXZ01000018">
    <property type="protein sequence ID" value="ESR25685.1"/>
    <property type="molecule type" value="Genomic_DNA"/>
</dbReference>
<comment type="similarity">
    <text evidence="1">Belongs to the leucine-binding protein family.</text>
</comment>
<dbReference type="InterPro" id="IPR028081">
    <property type="entry name" value="Leu-bd"/>
</dbReference>
<protein>
    <submittedName>
        <fullName evidence="5">ABC transporter, periplasmic protein</fullName>
    </submittedName>
</protein>
<evidence type="ECO:0000313" key="5">
    <source>
        <dbReference type="EMBL" id="ESR25685.1"/>
    </source>
</evidence>
<evidence type="ECO:0000259" key="4">
    <source>
        <dbReference type="Pfam" id="PF13458"/>
    </source>
</evidence>
<dbReference type="PANTHER" id="PTHR30483">
    <property type="entry name" value="LEUCINE-SPECIFIC-BINDING PROTEIN"/>
    <property type="match status" value="1"/>
</dbReference>
<evidence type="ECO:0000256" key="2">
    <source>
        <dbReference type="ARBA" id="ARBA00022729"/>
    </source>
</evidence>
<dbReference type="RefSeq" id="WP_023431660.1">
    <property type="nucleotide sequence ID" value="NZ_AWXZ01000018.1"/>
</dbReference>
<evidence type="ECO:0000256" key="1">
    <source>
        <dbReference type="ARBA" id="ARBA00010062"/>
    </source>
</evidence>
<dbReference type="InterPro" id="IPR006311">
    <property type="entry name" value="TAT_signal"/>
</dbReference>
<organism evidence="5 6">
    <name type="scientific">Lutibaculum baratangense AMV1</name>
    <dbReference type="NCBI Taxonomy" id="631454"/>
    <lineage>
        <taxon>Bacteria</taxon>
        <taxon>Pseudomonadati</taxon>
        <taxon>Pseudomonadota</taxon>
        <taxon>Alphaproteobacteria</taxon>
        <taxon>Hyphomicrobiales</taxon>
        <taxon>Tepidamorphaceae</taxon>
        <taxon>Lutibaculum</taxon>
    </lineage>
</organism>
<dbReference type="InterPro" id="IPR028082">
    <property type="entry name" value="Peripla_BP_I"/>
</dbReference>
<dbReference type="InterPro" id="IPR051010">
    <property type="entry name" value="BCAA_transport"/>
</dbReference>
<dbReference type="STRING" id="631454.N177_1518"/>